<evidence type="ECO:0000256" key="2">
    <source>
        <dbReference type="ARBA" id="ARBA00022490"/>
    </source>
</evidence>
<keyword evidence="2" id="KW-0963">Cytoplasm</keyword>
<feature type="compositionally biased region" description="Polar residues" evidence="4">
    <location>
        <begin position="766"/>
        <end position="778"/>
    </location>
</feature>
<dbReference type="STRING" id="1388766.A0A017SJ85"/>
<dbReference type="GO" id="GO:0005856">
    <property type="term" value="C:cytoskeleton"/>
    <property type="evidence" value="ECO:0007669"/>
    <property type="project" value="UniProtKB-SubCell"/>
</dbReference>
<feature type="compositionally biased region" description="Low complexity" evidence="4">
    <location>
        <begin position="558"/>
        <end position="577"/>
    </location>
</feature>
<proteinExistence type="predicted"/>
<name>A0A017SJ85_ASPRC</name>
<evidence type="ECO:0000256" key="4">
    <source>
        <dbReference type="SAM" id="MobiDB-lite"/>
    </source>
</evidence>
<dbReference type="Pfam" id="PF02187">
    <property type="entry name" value="GAS2"/>
    <property type="match status" value="1"/>
</dbReference>
<dbReference type="GO" id="GO:0008017">
    <property type="term" value="F:microtubule binding"/>
    <property type="evidence" value="ECO:0007669"/>
    <property type="project" value="InterPro"/>
</dbReference>
<dbReference type="Gene3D" id="3.30.920.20">
    <property type="entry name" value="Gas2-like domain"/>
    <property type="match status" value="1"/>
</dbReference>
<feature type="compositionally biased region" description="Polar residues" evidence="4">
    <location>
        <begin position="1046"/>
        <end position="1062"/>
    </location>
</feature>
<feature type="compositionally biased region" description="Polar residues" evidence="4">
    <location>
        <begin position="440"/>
        <end position="452"/>
    </location>
</feature>
<feature type="region of interest" description="Disordered" evidence="4">
    <location>
        <begin position="1040"/>
        <end position="1122"/>
    </location>
</feature>
<feature type="compositionally biased region" description="Polar residues" evidence="4">
    <location>
        <begin position="1139"/>
        <end position="1155"/>
    </location>
</feature>
<accession>A0A017SJ85</accession>
<feature type="compositionally biased region" description="Polar residues" evidence="4">
    <location>
        <begin position="1103"/>
        <end position="1122"/>
    </location>
</feature>
<feature type="compositionally biased region" description="Basic and acidic residues" evidence="4">
    <location>
        <begin position="701"/>
        <end position="715"/>
    </location>
</feature>
<feature type="region of interest" description="Disordered" evidence="4">
    <location>
        <begin position="339"/>
        <end position="895"/>
    </location>
</feature>
<dbReference type="InterPro" id="IPR003108">
    <property type="entry name" value="GAR_dom"/>
</dbReference>
<dbReference type="RefSeq" id="XP_040640412.1">
    <property type="nucleotide sequence ID" value="XM_040784022.1"/>
</dbReference>
<gene>
    <name evidence="6" type="ORF">EURHEDRAFT_452349</name>
</gene>
<organism evidence="6 7">
    <name type="scientific">Aspergillus ruber (strain CBS 135680)</name>
    <dbReference type="NCBI Taxonomy" id="1388766"/>
    <lineage>
        <taxon>Eukaryota</taxon>
        <taxon>Fungi</taxon>
        <taxon>Dikarya</taxon>
        <taxon>Ascomycota</taxon>
        <taxon>Pezizomycotina</taxon>
        <taxon>Eurotiomycetes</taxon>
        <taxon>Eurotiomycetidae</taxon>
        <taxon>Eurotiales</taxon>
        <taxon>Aspergillaceae</taxon>
        <taxon>Aspergillus</taxon>
        <taxon>Aspergillus subgen. Aspergillus</taxon>
    </lineage>
</organism>
<feature type="compositionally biased region" description="Polar residues" evidence="4">
    <location>
        <begin position="845"/>
        <end position="870"/>
    </location>
</feature>
<feature type="compositionally biased region" description="Low complexity" evidence="4">
    <location>
        <begin position="648"/>
        <end position="662"/>
    </location>
</feature>
<feature type="region of interest" description="Disordered" evidence="4">
    <location>
        <begin position="1138"/>
        <end position="1245"/>
    </location>
</feature>
<keyword evidence="7" id="KW-1185">Reference proteome</keyword>
<sequence length="1245" mass="135103">MAFNSPSLGNPPLPFRPSHPSKSSSDNSSRASIRPVPAYELDPLLRTLSPEATLQALSSTDAVPNNEKAAHDALSQSISQVSPADRALGIRAAIAAKNLTLWYKEVQSWEWPKRADAHQGKAFIPPSPSTVTDSGVEYLGSLPSAVVEQHGARIEEIRDAMDNLGVEELKEHVLNAHIPSRSRPSSSGSTMSIPPPLSYVQLSDFTAVITATILRALPTLSRLNTLLSTWDVRLLVLRQIPSLLLSLRLTKDTLDDAFRALKSRDTPTEHDPLYSRSNFHGKQAELGAAVAAAGRRMDNVLDALEGREDSLPENWIDDLETIESEFSTWVVEAEKRSAENEWSRANADHPCQQSDDAPRVSEPVVTTSDSARRNARSFPMETIAEEETTSVAPSVNETLDKPEPESQADPTSIPKITERLATPIEHDATPVPQPVREEPTSSFSELQKQITPSPEIAQPERPRTAIDSPQLSPKSPPARDTQFDKSIPPFFLEAPLPRELEQAPDTRANIASGITQESIPDSQTLTGEPVSVQAEPANDPPSKTVPEPLPVAIEDKPAALSSAVAADDAPVSVSASLREQPPPAVKPSLEPLPCSLPEMAKEATLQPNSSEEDGPSPPKQHLESPIKLGRQAGDKNGKTRQRVTSDASMGSLSSFPSLMSSPDFQEPHAESSNATPLFLDTPPHFQDVFGQPGVASSNNDHTLREDSLRRFDQKVSPRPQHNRAVSLPLQRFINERLDMNYENGAGMEDSPSMGRRPSVASHPEQQEPTNRDGASTPTARFRQLAYRSETPRDTKTRPTPIRSKTDGPVSGPRSSPRKVPLRTSAQRSLNAQPSARFATARLSKELNNNGSRESLTSRGRPGSKSQSRAQTPADLAPRKTNSGSSTPLSKKKDYLDEKISTILDTLPARIQLLSEAQDDDDTFSVTSAAPVPTRGRYRSSSSASLYGAPAPSLTLTPAHTRRRQSFARGPEESSVKLYHLHKNGKSKPTKLFVRSVGESGERVMVRVGGGWADLGEYLREYAIHHGRRHVSETPRVEVQGLKSHESTPGNNMLTPAPSNGRRTPSRPRSVISNRPTSSLAVRKTRRASNVSDATDFRAASFGEPTNPSHSPMSTRRHSVSSNNSVGTISFASEAHYGSSAHSPATTIAAGSSRSTPLGLAGPKPRSRQKSMSPESEAWVEDVLGQARRSSLRPKGMPPTDRETTPDVPPVPALPKVRSVSDMGSAGNSRRVMLRGLDSRRNSRQG</sequence>
<dbReference type="InterPro" id="IPR036534">
    <property type="entry name" value="GAR_dom_sf"/>
</dbReference>
<evidence type="ECO:0000256" key="3">
    <source>
        <dbReference type="ARBA" id="ARBA00023212"/>
    </source>
</evidence>
<feature type="compositionally biased region" description="Basic and acidic residues" evidence="4">
    <location>
        <begin position="1236"/>
        <end position="1245"/>
    </location>
</feature>
<dbReference type="PROSITE" id="PS51460">
    <property type="entry name" value="GAR"/>
    <property type="match status" value="1"/>
</dbReference>
<dbReference type="SUPFAM" id="SSF143575">
    <property type="entry name" value="GAS2 domain-like"/>
    <property type="match status" value="1"/>
</dbReference>
<evidence type="ECO:0000313" key="7">
    <source>
        <dbReference type="Proteomes" id="UP000019804"/>
    </source>
</evidence>
<feature type="compositionally biased region" description="Polar residues" evidence="4">
    <location>
        <begin position="823"/>
        <end position="833"/>
    </location>
</feature>
<reference evidence="7" key="1">
    <citation type="journal article" date="2014" name="Nat. Commun.">
        <title>Genomic adaptations of the halophilic Dead Sea filamentous fungus Eurotium rubrum.</title>
        <authorList>
            <person name="Kis-Papo T."/>
            <person name="Weig A.R."/>
            <person name="Riley R."/>
            <person name="Persoh D."/>
            <person name="Salamov A."/>
            <person name="Sun H."/>
            <person name="Lipzen A."/>
            <person name="Wasser S.P."/>
            <person name="Rambold G."/>
            <person name="Grigoriev I.V."/>
            <person name="Nevo E."/>
        </authorList>
    </citation>
    <scope>NUCLEOTIDE SEQUENCE [LARGE SCALE GENOMIC DNA]</scope>
    <source>
        <strain evidence="7">CBS 135680</strain>
    </source>
</reference>
<dbReference type="OrthoDB" id="5409589at2759"/>
<feature type="region of interest" description="Disordered" evidence="4">
    <location>
        <begin position="924"/>
        <end position="981"/>
    </location>
</feature>
<evidence type="ECO:0000256" key="1">
    <source>
        <dbReference type="ARBA" id="ARBA00004245"/>
    </source>
</evidence>
<feature type="compositionally biased region" description="Low complexity" evidence="4">
    <location>
        <begin position="587"/>
        <end position="598"/>
    </location>
</feature>
<feature type="compositionally biased region" description="Low complexity" evidence="4">
    <location>
        <begin position="18"/>
        <end position="35"/>
    </location>
</feature>
<evidence type="ECO:0000313" key="6">
    <source>
        <dbReference type="EMBL" id="EYE96724.1"/>
    </source>
</evidence>
<dbReference type="EMBL" id="KK088417">
    <property type="protein sequence ID" value="EYE96724.1"/>
    <property type="molecule type" value="Genomic_DNA"/>
</dbReference>
<dbReference type="GeneID" id="63699146"/>
<keyword evidence="3" id="KW-0206">Cytoskeleton</keyword>
<dbReference type="Proteomes" id="UP000019804">
    <property type="component" value="Unassembled WGS sequence"/>
</dbReference>
<feature type="compositionally biased region" description="Polar residues" evidence="4">
    <location>
        <begin position="1070"/>
        <end position="1079"/>
    </location>
</feature>
<feature type="domain" description="GAR" evidence="5">
    <location>
        <begin position="950"/>
        <end position="1025"/>
    </location>
</feature>
<evidence type="ECO:0000259" key="5">
    <source>
        <dbReference type="PROSITE" id="PS51460"/>
    </source>
</evidence>
<protein>
    <recommendedName>
        <fullName evidence="5">GAR domain-containing protein</fullName>
    </recommendedName>
</protein>
<dbReference type="HOGENOM" id="CLU_004583_0_0_1"/>
<feature type="region of interest" description="Disordered" evidence="4">
    <location>
        <begin position="1"/>
        <end position="35"/>
    </location>
</feature>
<feature type="compositionally biased region" description="Polar residues" evidence="4">
    <location>
        <begin position="512"/>
        <end position="526"/>
    </location>
</feature>
<comment type="subcellular location">
    <subcellularLocation>
        <location evidence="1">Cytoplasm</location>
        <location evidence="1">Cytoskeleton</location>
    </subcellularLocation>
</comment>
<feature type="compositionally biased region" description="Polar residues" evidence="4">
    <location>
        <begin position="879"/>
        <end position="888"/>
    </location>
</feature>
<dbReference type="AlphaFoldDB" id="A0A017SJ85"/>